<evidence type="ECO:0000256" key="3">
    <source>
        <dbReference type="ARBA" id="ARBA00022475"/>
    </source>
</evidence>
<comment type="subcellular location">
    <subcellularLocation>
        <location evidence="1">Cell membrane</location>
    </subcellularLocation>
</comment>
<organism evidence="7 8">
    <name type="scientific">Thermohalobacter berrensis</name>
    <dbReference type="NCBI Taxonomy" id="99594"/>
    <lineage>
        <taxon>Bacteria</taxon>
        <taxon>Bacillati</taxon>
        <taxon>Bacillota</taxon>
        <taxon>Tissierellia</taxon>
        <taxon>Tissierellales</taxon>
        <taxon>Thermohalobacteraceae</taxon>
        <taxon>Thermohalobacter</taxon>
    </lineage>
</organism>
<keyword evidence="8" id="KW-1185">Reference proteome</keyword>
<evidence type="ECO:0000256" key="5">
    <source>
        <dbReference type="SAM" id="SignalP"/>
    </source>
</evidence>
<dbReference type="GO" id="GO:0043190">
    <property type="term" value="C:ATP-binding cassette (ABC) transporter complex"/>
    <property type="evidence" value="ECO:0007669"/>
    <property type="project" value="InterPro"/>
</dbReference>
<dbReference type="PANTHER" id="PTHR47737:SF1">
    <property type="entry name" value="GLYCINE BETAINE_PROLINE BETAINE TRANSPORT SYSTEM PERMEASE PROTEIN PROW"/>
    <property type="match status" value="1"/>
</dbReference>
<dbReference type="GO" id="GO:0031460">
    <property type="term" value="P:glycine betaine transport"/>
    <property type="evidence" value="ECO:0007669"/>
    <property type="project" value="TreeGrafter"/>
</dbReference>
<evidence type="ECO:0000256" key="2">
    <source>
        <dbReference type="ARBA" id="ARBA00022448"/>
    </source>
</evidence>
<name>A0A419SUW8_9FIRM</name>
<dbReference type="Gene3D" id="3.10.105.10">
    <property type="entry name" value="Dipeptide-binding Protein, Domain 3"/>
    <property type="match status" value="2"/>
</dbReference>
<protein>
    <submittedName>
        <fullName evidence="7">Glycine/betaine ABC transporter</fullName>
    </submittedName>
</protein>
<dbReference type="PROSITE" id="PS51257">
    <property type="entry name" value="PROKAR_LIPOPROTEIN"/>
    <property type="match status" value="1"/>
</dbReference>
<dbReference type="Pfam" id="PF04069">
    <property type="entry name" value="OpuAC"/>
    <property type="match status" value="1"/>
</dbReference>
<evidence type="ECO:0000313" key="8">
    <source>
        <dbReference type="Proteomes" id="UP000284177"/>
    </source>
</evidence>
<evidence type="ECO:0000313" key="7">
    <source>
        <dbReference type="EMBL" id="RKD29014.1"/>
    </source>
</evidence>
<sequence length="304" mass="33905">MRRFDKVKRFVSLFLVFALIATFALVGCTQTNEKGDGQQGADEAKGTVKLGVVNWAEGIAMTNLAQAILEDKMGYDVEVTMAEPGLIFTSLAEGDYDAFLDGWLPVTHQSYMEQFGDDLADLGYNFEGARIGLVVPEYVDINSIEEMNSVKDKFDGKIVGIGSGAGIMQASEKAIEEYGLDFELVEGSGPVMTAALADAVDNNEWIVVTGWKPHWKFARWDLKFLEDPKKTYGEAENIHTIARKDLEEDMPEVAQFFKNFKMNDQQLGSLMGMIADNQDKEPVDVAREWMKQNEDLVNSWIPAE</sequence>
<keyword evidence="4" id="KW-0472">Membrane</keyword>
<gene>
    <name evidence="7" type="ORF">BET03_06615</name>
</gene>
<keyword evidence="5" id="KW-0732">Signal</keyword>
<accession>A0A419SUW8</accession>
<dbReference type="PANTHER" id="PTHR47737">
    <property type="entry name" value="GLYCINE BETAINE/PROLINE BETAINE TRANSPORT SYSTEM PERMEASE PROTEIN PROW"/>
    <property type="match status" value="1"/>
</dbReference>
<feature type="chain" id="PRO_5039333825" evidence="5">
    <location>
        <begin position="27"/>
        <end position="304"/>
    </location>
</feature>
<dbReference type="CDD" id="cd13639">
    <property type="entry name" value="PBP2_OpuAC_like"/>
    <property type="match status" value="1"/>
</dbReference>
<feature type="signal peptide" evidence="5">
    <location>
        <begin position="1"/>
        <end position="26"/>
    </location>
</feature>
<dbReference type="Gene3D" id="3.40.190.100">
    <property type="entry name" value="Glycine betaine-binding periplasmic protein, domain 2"/>
    <property type="match status" value="1"/>
</dbReference>
<dbReference type="AlphaFoldDB" id="A0A419SUW8"/>
<dbReference type="GO" id="GO:0005275">
    <property type="term" value="F:amine transmembrane transporter activity"/>
    <property type="evidence" value="ECO:0007669"/>
    <property type="project" value="TreeGrafter"/>
</dbReference>
<comment type="caution">
    <text evidence="7">The sequence shown here is derived from an EMBL/GenBank/DDBJ whole genome shotgun (WGS) entry which is preliminary data.</text>
</comment>
<dbReference type="EMBL" id="MCIB01000039">
    <property type="protein sequence ID" value="RKD29014.1"/>
    <property type="molecule type" value="Genomic_DNA"/>
</dbReference>
<proteinExistence type="predicted"/>
<feature type="domain" description="ABC-type glycine betaine transport system substrate-binding" evidence="6">
    <location>
        <begin position="47"/>
        <end position="292"/>
    </location>
</feature>
<dbReference type="OrthoDB" id="9787902at2"/>
<keyword evidence="2" id="KW-0813">Transport</keyword>
<evidence type="ECO:0000256" key="1">
    <source>
        <dbReference type="ARBA" id="ARBA00004236"/>
    </source>
</evidence>
<evidence type="ECO:0000256" key="4">
    <source>
        <dbReference type="ARBA" id="ARBA00023136"/>
    </source>
</evidence>
<dbReference type="Proteomes" id="UP000284177">
    <property type="component" value="Unassembled WGS sequence"/>
</dbReference>
<dbReference type="SUPFAM" id="SSF53850">
    <property type="entry name" value="Periplasmic binding protein-like II"/>
    <property type="match status" value="1"/>
</dbReference>
<keyword evidence="3" id="KW-1003">Cell membrane</keyword>
<dbReference type="GO" id="GO:0015226">
    <property type="term" value="F:carnitine transmembrane transporter activity"/>
    <property type="evidence" value="ECO:0007669"/>
    <property type="project" value="TreeGrafter"/>
</dbReference>
<dbReference type="InterPro" id="IPR007210">
    <property type="entry name" value="ABC_Gly_betaine_transp_sub-bd"/>
</dbReference>
<reference evidence="7 8" key="1">
    <citation type="submission" date="2016-08" db="EMBL/GenBank/DDBJ databases">
        <title>Novel Firmicutes and Novel Genomes.</title>
        <authorList>
            <person name="Poppleton D.I."/>
            <person name="Gribaldo S."/>
        </authorList>
    </citation>
    <scope>NUCLEOTIDE SEQUENCE [LARGE SCALE GENOMIC DNA]</scope>
    <source>
        <strain evidence="7 8">CTT3</strain>
    </source>
</reference>
<dbReference type="GO" id="GO:0015871">
    <property type="term" value="P:choline transport"/>
    <property type="evidence" value="ECO:0007669"/>
    <property type="project" value="TreeGrafter"/>
</dbReference>
<evidence type="ECO:0000259" key="6">
    <source>
        <dbReference type="Pfam" id="PF04069"/>
    </source>
</evidence>